<accession>A0ABQ7EQR7</accession>
<feature type="transmembrane region" description="Helical" evidence="7">
    <location>
        <begin position="695"/>
        <end position="714"/>
    </location>
</feature>
<keyword evidence="3 8" id="KW-0732">Signal</keyword>
<feature type="chain" id="PRO_5046064061" description="Leucine-rich repeat-containing N-terminal plant-type domain-containing protein" evidence="8">
    <location>
        <begin position="43"/>
        <end position="743"/>
    </location>
</feature>
<dbReference type="EMBL" id="QGKV02000297">
    <property type="protein sequence ID" value="KAF3605889.1"/>
    <property type="molecule type" value="Genomic_DNA"/>
</dbReference>
<feature type="domain" description="Leucine-rich repeat-containing N-terminal plant-type" evidence="9">
    <location>
        <begin position="48"/>
        <end position="85"/>
    </location>
</feature>
<evidence type="ECO:0000256" key="8">
    <source>
        <dbReference type="SAM" id="SignalP"/>
    </source>
</evidence>
<dbReference type="PANTHER" id="PTHR48060:SF19">
    <property type="entry name" value="LEUCINE-RICH REPEAT-CONTAINING N-TERMINAL PLANT-TYPE DOMAIN-CONTAINING PROTEIN"/>
    <property type="match status" value="1"/>
</dbReference>
<dbReference type="SUPFAM" id="SSF52058">
    <property type="entry name" value="L domain-like"/>
    <property type="match status" value="2"/>
</dbReference>
<evidence type="ECO:0000259" key="9">
    <source>
        <dbReference type="Pfam" id="PF08263"/>
    </source>
</evidence>
<dbReference type="InterPro" id="IPR013210">
    <property type="entry name" value="LRR_N_plant-typ"/>
</dbReference>
<dbReference type="PANTHER" id="PTHR48060">
    <property type="entry name" value="DNA DAMAGE-REPAIR/TOLERATION PROTEIN DRT100"/>
    <property type="match status" value="1"/>
</dbReference>
<dbReference type="Gene3D" id="3.80.10.10">
    <property type="entry name" value="Ribonuclease Inhibitor"/>
    <property type="match status" value="2"/>
</dbReference>
<evidence type="ECO:0000313" key="11">
    <source>
        <dbReference type="Proteomes" id="UP000266723"/>
    </source>
</evidence>
<keyword evidence="1" id="KW-0433">Leucine-rich repeat</keyword>
<dbReference type="InterPro" id="IPR001611">
    <property type="entry name" value="Leu-rich_rpt"/>
</dbReference>
<dbReference type="InterPro" id="IPR053211">
    <property type="entry name" value="DNA_repair-toleration"/>
</dbReference>
<feature type="signal peptide" evidence="8">
    <location>
        <begin position="1"/>
        <end position="42"/>
    </location>
</feature>
<dbReference type="Pfam" id="PF00560">
    <property type="entry name" value="LRR_1"/>
    <property type="match status" value="4"/>
</dbReference>
<evidence type="ECO:0000256" key="4">
    <source>
        <dbReference type="ARBA" id="ARBA00022737"/>
    </source>
</evidence>
<keyword evidence="5 7" id="KW-1133">Transmembrane helix</keyword>
<dbReference type="Pfam" id="PF13855">
    <property type="entry name" value="LRR_8"/>
    <property type="match status" value="2"/>
</dbReference>
<sequence>MFCSFMLDEEMGSKAKGLVSSHRHLFCLICLLFLSALFLTHSEAVCNPQDQESLLWFSGNVSSSVSPLNWNPSIDCCSWEGITCDDTSESHVTGISLPLRGLSGNLSSSVQNLHRLSHLDLSHNLLSGPLPPGFLSALDHLMVLNLSYNSFNGELPLEHGSNKFFFPIQTVDLSSNLLQGQILNTSIFLQGAFSLISFNVSNNSFTGPIPSFMCMMSSPQLSILDFSYNDFAGQISRGLGKCLNLSVLRAGFNNISGEIPLEIYNLSELEQLFLPANHLTGKIDNNITRLKKLTLLELYSNHLEGQIPKDIGHLSSLQSLQLHVNNITGTVPLSLTNCSKLVKLNLRINRLIGNLTELEFSQLKSLRILDLGNNSFTGDVPDKVFSCKSLTAIRFAGNKLTGQISPQVKELESLTFLAFSDNRLTNITGALKILQGCKKLSILILAKNFYDETFPSNKDFVSSGGFPKLQIFAIGGCRMRGEVPAWLMKLKSLELMDMSQNRLVGSIPGWLGTLPNLFYIDLSDNLLTGELPKEFFHLRALMSQKVYEATEKNYLPLPLFIRPNNGTANQQYNHLYYFPPAIYIRRNNLTGSLHVEIGQLKALQALELLGNNFSGRIPDELSNLTNLERLLHFMSYFNVANNSLEGQIPTGGQFDTFPKPCFEGNPLLCGGVLQTSCTAPTRPHATEDDELKKTLVVGLATGYLVGFSSILLVCACRVYHVKRACISGVNRSNSNINVIHVLV</sequence>
<evidence type="ECO:0000256" key="7">
    <source>
        <dbReference type="SAM" id="Phobius"/>
    </source>
</evidence>
<organism evidence="10 11">
    <name type="scientific">Brassica cretica</name>
    <name type="common">Mustard</name>
    <dbReference type="NCBI Taxonomy" id="69181"/>
    <lineage>
        <taxon>Eukaryota</taxon>
        <taxon>Viridiplantae</taxon>
        <taxon>Streptophyta</taxon>
        <taxon>Embryophyta</taxon>
        <taxon>Tracheophyta</taxon>
        <taxon>Spermatophyta</taxon>
        <taxon>Magnoliopsida</taxon>
        <taxon>eudicotyledons</taxon>
        <taxon>Gunneridae</taxon>
        <taxon>Pentapetalae</taxon>
        <taxon>rosids</taxon>
        <taxon>malvids</taxon>
        <taxon>Brassicales</taxon>
        <taxon>Brassicaceae</taxon>
        <taxon>Brassiceae</taxon>
        <taxon>Brassica</taxon>
    </lineage>
</organism>
<evidence type="ECO:0000256" key="3">
    <source>
        <dbReference type="ARBA" id="ARBA00022729"/>
    </source>
</evidence>
<dbReference type="InterPro" id="IPR003591">
    <property type="entry name" value="Leu-rich_rpt_typical-subtyp"/>
</dbReference>
<gene>
    <name evidence="10" type="ORF">DY000_02045633</name>
</gene>
<proteinExistence type="predicted"/>
<dbReference type="PRINTS" id="PR00019">
    <property type="entry name" value="LEURICHRPT"/>
</dbReference>
<reference evidence="10 11" key="1">
    <citation type="journal article" date="2020" name="BMC Genomics">
        <title>Intraspecific diversification of the crop wild relative Brassica cretica Lam. using demographic model selection.</title>
        <authorList>
            <person name="Kioukis A."/>
            <person name="Michalopoulou V.A."/>
            <person name="Briers L."/>
            <person name="Pirintsos S."/>
            <person name="Studholme D.J."/>
            <person name="Pavlidis P."/>
            <person name="Sarris P.F."/>
        </authorList>
    </citation>
    <scope>NUCLEOTIDE SEQUENCE [LARGE SCALE GENOMIC DNA]</scope>
    <source>
        <strain evidence="11">cv. PFS-1207/04</strain>
    </source>
</reference>
<evidence type="ECO:0000256" key="5">
    <source>
        <dbReference type="ARBA" id="ARBA00022989"/>
    </source>
</evidence>
<keyword evidence="6 7" id="KW-0472">Membrane</keyword>
<dbReference type="SMART" id="SM00369">
    <property type="entry name" value="LRR_TYP"/>
    <property type="match status" value="5"/>
</dbReference>
<name>A0ABQ7EQR7_BRACR</name>
<dbReference type="Proteomes" id="UP000266723">
    <property type="component" value="Unassembled WGS sequence"/>
</dbReference>
<evidence type="ECO:0000256" key="2">
    <source>
        <dbReference type="ARBA" id="ARBA00022692"/>
    </source>
</evidence>
<dbReference type="Pfam" id="PF08263">
    <property type="entry name" value="LRRNT_2"/>
    <property type="match status" value="1"/>
</dbReference>
<evidence type="ECO:0000256" key="1">
    <source>
        <dbReference type="ARBA" id="ARBA00022614"/>
    </source>
</evidence>
<evidence type="ECO:0000256" key="6">
    <source>
        <dbReference type="ARBA" id="ARBA00023136"/>
    </source>
</evidence>
<keyword evidence="2 7" id="KW-0812">Transmembrane</keyword>
<keyword evidence="4" id="KW-0677">Repeat</keyword>
<protein>
    <recommendedName>
        <fullName evidence="9">Leucine-rich repeat-containing N-terminal plant-type domain-containing protein</fullName>
    </recommendedName>
</protein>
<comment type="caution">
    <text evidence="10">The sequence shown here is derived from an EMBL/GenBank/DDBJ whole genome shotgun (WGS) entry which is preliminary data.</text>
</comment>
<evidence type="ECO:0000313" key="10">
    <source>
        <dbReference type="EMBL" id="KAF3605889.1"/>
    </source>
</evidence>
<keyword evidence="11" id="KW-1185">Reference proteome</keyword>
<dbReference type="InterPro" id="IPR032675">
    <property type="entry name" value="LRR_dom_sf"/>
</dbReference>